<feature type="chain" id="PRO_5021336184" description="Secreted protein" evidence="2">
    <location>
        <begin position="24"/>
        <end position="94"/>
    </location>
</feature>
<feature type="region of interest" description="Disordered" evidence="1">
    <location>
        <begin position="69"/>
        <end position="94"/>
    </location>
</feature>
<sequence length="94" mass="10778">MEKLMKLWSSGLFIFLHFQKALKQCGKQEVDSKPKSSLRHLVTYVPRFCRYHCETTLEMHDPGVKSKEIAAPTVTEGCGQRGNPDGHQQPLREH</sequence>
<evidence type="ECO:0008006" key="5">
    <source>
        <dbReference type="Google" id="ProtNLM"/>
    </source>
</evidence>
<dbReference type="EMBL" id="BGPR01001233">
    <property type="protein sequence ID" value="GBM48931.1"/>
    <property type="molecule type" value="Genomic_DNA"/>
</dbReference>
<gene>
    <name evidence="3" type="ORF">AVEN_18430_1</name>
</gene>
<organism evidence="3 4">
    <name type="scientific">Araneus ventricosus</name>
    <name type="common">Orbweaver spider</name>
    <name type="synonym">Epeira ventricosa</name>
    <dbReference type="NCBI Taxonomy" id="182803"/>
    <lineage>
        <taxon>Eukaryota</taxon>
        <taxon>Metazoa</taxon>
        <taxon>Ecdysozoa</taxon>
        <taxon>Arthropoda</taxon>
        <taxon>Chelicerata</taxon>
        <taxon>Arachnida</taxon>
        <taxon>Araneae</taxon>
        <taxon>Araneomorphae</taxon>
        <taxon>Entelegynae</taxon>
        <taxon>Araneoidea</taxon>
        <taxon>Araneidae</taxon>
        <taxon>Araneus</taxon>
    </lineage>
</organism>
<feature type="signal peptide" evidence="2">
    <location>
        <begin position="1"/>
        <end position="23"/>
    </location>
</feature>
<evidence type="ECO:0000256" key="2">
    <source>
        <dbReference type="SAM" id="SignalP"/>
    </source>
</evidence>
<protein>
    <recommendedName>
        <fullName evidence="5">Secreted protein</fullName>
    </recommendedName>
</protein>
<name>A0A4Y2G6C8_ARAVE</name>
<keyword evidence="4" id="KW-1185">Reference proteome</keyword>
<evidence type="ECO:0000313" key="3">
    <source>
        <dbReference type="EMBL" id="GBM48931.1"/>
    </source>
</evidence>
<keyword evidence="2" id="KW-0732">Signal</keyword>
<evidence type="ECO:0000256" key="1">
    <source>
        <dbReference type="SAM" id="MobiDB-lite"/>
    </source>
</evidence>
<dbReference type="Proteomes" id="UP000499080">
    <property type="component" value="Unassembled WGS sequence"/>
</dbReference>
<dbReference type="AlphaFoldDB" id="A0A4Y2G6C8"/>
<proteinExistence type="predicted"/>
<evidence type="ECO:0000313" key="4">
    <source>
        <dbReference type="Proteomes" id="UP000499080"/>
    </source>
</evidence>
<reference evidence="3 4" key="1">
    <citation type="journal article" date="2019" name="Sci. Rep.">
        <title>Orb-weaving spider Araneus ventricosus genome elucidates the spidroin gene catalogue.</title>
        <authorList>
            <person name="Kono N."/>
            <person name="Nakamura H."/>
            <person name="Ohtoshi R."/>
            <person name="Moran D.A.P."/>
            <person name="Shinohara A."/>
            <person name="Yoshida Y."/>
            <person name="Fujiwara M."/>
            <person name="Mori M."/>
            <person name="Tomita M."/>
            <person name="Arakawa K."/>
        </authorList>
    </citation>
    <scope>NUCLEOTIDE SEQUENCE [LARGE SCALE GENOMIC DNA]</scope>
</reference>
<accession>A0A4Y2G6C8</accession>
<comment type="caution">
    <text evidence="3">The sequence shown here is derived from an EMBL/GenBank/DDBJ whole genome shotgun (WGS) entry which is preliminary data.</text>
</comment>